<dbReference type="AlphaFoldDB" id="A0AAD1U8H1"/>
<gene>
    <name evidence="4" type="ORF">ECRASSUSDP1_LOCUS5585</name>
</gene>
<sequence>MYEPSDHSEDEKYQEQYGRKPINHDDSIVDPEKEGHSFNKIHEMETPIEDSFKYTGSETATQSDPVDKKKVFNIEEAKYPLEYKKYLKVMQTDVDKLIRQKRNCFGNFGISLFWEEKLLMTIRYLQLWSFTYIAFFEYWPFDFQEMLGNYVIGVGFNFIYLNDGYYDFIEKFSLYLYNIIGWAAVVGLIALFGLSVSRIKILRHEFKHSKTLLKKWSFNILELLYIPIFVNLVPMLSCRYDTIKNGLSLHECEDAGAKFWFPLGAVALVILGILYNVFLFFMIRKRKISYREKDHDGFIKRKELEYVLEISDSWRKQSFFMFSSFKGSKMRIYFKPFFNMFILAMIVVHAFFERSMKTKSTIIAVGFTFLTLFMFACRPFRCTSSNFLFFFQLCHICGPLYMVQQEISGLKNGLLVNKYFTISLYIIMSIFISCQLLVLLLCLIFKAKWPLNENVIKNVVARHGRILEMMQQAYTIITKLRLKKVECKREDLEEIVQELTDEYNIAFEEEHPFQFSVLELIDELKDTSVVIDDRKRKQEYHFLADFLEIIDEKKSYL</sequence>
<dbReference type="Proteomes" id="UP001295684">
    <property type="component" value="Unassembled WGS sequence"/>
</dbReference>
<feature type="transmembrane region" description="Helical" evidence="3">
    <location>
        <begin position="358"/>
        <end position="377"/>
    </location>
</feature>
<name>A0AAD1U8H1_EUPCR</name>
<feature type="transmembrane region" description="Helical" evidence="3">
    <location>
        <begin position="332"/>
        <end position="352"/>
    </location>
</feature>
<organism evidence="4 5">
    <name type="scientific">Euplotes crassus</name>
    <dbReference type="NCBI Taxonomy" id="5936"/>
    <lineage>
        <taxon>Eukaryota</taxon>
        <taxon>Sar</taxon>
        <taxon>Alveolata</taxon>
        <taxon>Ciliophora</taxon>
        <taxon>Intramacronucleata</taxon>
        <taxon>Spirotrichea</taxon>
        <taxon>Hypotrichia</taxon>
        <taxon>Euplotida</taxon>
        <taxon>Euplotidae</taxon>
        <taxon>Moneuplotes</taxon>
    </lineage>
</organism>
<feature type="coiled-coil region" evidence="1">
    <location>
        <begin position="482"/>
        <end position="509"/>
    </location>
</feature>
<feature type="transmembrane region" description="Helical" evidence="3">
    <location>
        <begin position="384"/>
        <end position="402"/>
    </location>
</feature>
<proteinExistence type="predicted"/>
<evidence type="ECO:0000256" key="1">
    <source>
        <dbReference type="SAM" id="Coils"/>
    </source>
</evidence>
<keyword evidence="1" id="KW-0175">Coiled coil</keyword>
<keyword evidence="3" id="KW-0472">Membrane</keyword>
<feature type="transmembrane region" description="Helical" evidence="3">
    <location>
        <begin position="175"/>
        <end position="196"/>
    </location>
</feature>
<evidence type="ECO:0000256" key="3">
    <source>
        <dbReference type="SAM" id="Phobius"/>
    </source>
</evidence>
<feature type="transmembrane region" description="Helical" evidence="3">
    <location>
        <begin position="422"/>
        <end position="445"/>
    </location>
</feature>
<keyword evidence="3" id="KW-0812">Transmembrane</keyword>
<evidence type="ECO:0000256" key="2">
    <source>
        <dbReference type="SAM" id="MobiDB-lite"/>
    </source>
</evidence>
<evidence type="ECO:0000313" key="4">
    <source>
        <dbReference type="EMBL" id="CAI2364242.1"/>
    </source>
</evidence>
<evidence type="ECO:0000313" key="5">
    <source>
        <dbReference type="Proteomes" id="UP001295684"/>
    </source>
</evidence>
<feature type="region of interest" description="Disordered" evidence="2">
    <location>
        <begin position="1"/>
        <end position="35"/>
    </location>
</feature>
<feature type="transmembrane region" description="Helical" evidence="3">
    <location>
        <begin position="216"/>
        <end position="237"/>
    </location>
</feature>
<keyword evidence="5" id="KW-1185">Reference proteome</keyword>
<keyword evidence="3" id="KW-1133">Transmembrane helix</keyword>
<comment type="caution">
    <text evidence="4">The sequence shown here is derived from an EMBL/GenBank/DDBJ whole genome shotgun (WGS) entry which is preliminary data.</text>
</comment>
<feature type="transmembrane region" description="Helical" evidence="3">
    <location>
        <begin position="257"/>
        <end position="283"/>
    </location>
</feature>
<feature type="transmembrane region" description="Helical" evidence="3">
    <location>
        <begin position="124"/>
        <end position="141"/>
    </location>
</feature>
<protein>
    <submittedName>
        <fullName evidence="4">Uncharacterized protein</fullName>
    </submittedName>
</protein>
<dbReference type="EMBL" id="CAMPGE010005390">
    <property type="protein sequence ID" value="CAI2364242.1"/>
    <property type="molecule type" value="Genomic_DNA"/>
</dbReference>
<accession>A0AAD1U8H1</accession>
<reference evidence="4" key="1">
    <citation type="submission" date="2023-07" db="EMBL/GenBank/DDBJ databases">
        <authorList>
            <consortium name="AG Swart"/>
            <person name="Singh M."/>
            <person name="Singh A."/>
            <person name="Seah K."/>
            <person name="Emmerich C."/>
        </authorList>
    </citation>
    <scope>NUCLEOTIDE SEQUENCE</scope>
    <source>
        <strain evidence="4">DP1</strain>
    </source>
</reference>